<dbReference type="PROSITE" id="PS51677">
    <property type="entry name" value="NODB"/>
    <property type="match status" value="1"/>
</dbReference>
<feature type="signal peptide" evidence="1">
    <location>
        <begin position="1"/>
        <end position="29"/>
    </location>
</feature>
<dbReference type="InterPro" id="IPR006311">
    <property type="entry name" value="TAT_signal"/>
</dbReference>
<dbReference type="Proteomes" id="UP000279275">
    <property type="component" value="Unassembled WGS sequence"/>
</dbReference>
<protein>
    <submittedName>
        <fullName evidence="3">Polysaccharide deacetylase family protein</fullName>
    </submittedName>
</protein>
<dbReference type="AlphaFoldDB" id="A0A3M2L8I3"/>
<dbReference type="Pfam" id="PF01522">
    <property type="entry name" value="Polysacc_deac_1"/>
    <property type="match status" value="1"/>
</dbReference>
<evidence type="ECO:0000313" key="4">
    <source>
        <dbReference type="Proteomes" id="UP000279275"/>
    </source>
</evidence>
<keyword evidence="1" id="KW-0732">Signal</keyword>
<evidence type="ECO:0000313" key="3">
    <source>
        <dbReference type="EMBL" id="RMI33992.1"/>
    </source>
</evidence>
<evidence type="ECO:0000259" key="2">
    <source>
        <dbReference type="PROSITE" id="PS51677"/>
    </source>
</evidence>
<dbReference type="CDD" id="cd10917">
    <property type="entry name" value="CE4_NodB_like_6s_7s"/>
    <property type="match status" value="1"/>
</dbReference>
<evidence type="ECO:0000256" key="1">
    <source>
        <dbReference type="SAM" id="SignalP"/>
    </source>
</evidence>
<dbReference type="InterPro" id="IPR011330">
    <property type="entry name" value="Glyco_hydro/deAcase_b/a-brl"/>
</dbReference>
<dbReference type="EMBL" id="RFFH01000002">
    <property type="protein sequence ID" value="RMI33992.1"/>
    <property type="molecule type" value="Genomic_DNA"/>
</dbReference>
<dbReference type="SUPFAM" id="SSF88713">
    <property type="entry name" value="Glycoside hydrolase/deacetylase"/>
    <property type="match status" value="1"/>
</dbReference>
<keyword evidence="4" id="KW-1185">Reference proteome</keyword>
<proteinExistence type="predicted"/>
<dbReference type="PANTHER" id="PTHR10587:SF134">
    <property type="entry name" value="SECRETED PROTEIN"/>
    <property type="match status" value="1"/>
</dbReference>
<dbReference type="PANTHER" id="PTHR10587">
    <property type="entry name" value="GLYCOSYL TRANSFERASE-RELATED"/>
    <property type="match status" value="1"/>
</dbReference>
<accession>A0A3M2L8I3</accession>
<feature type="chain" id="PRO_5018304529" evidence="1">
    <location>
        <begin position="30"/>
        <end position="274"/>
    </location>
</feature>
<dbReference type="InterPro" id="IPR002509">
    <property type="entry name" value="NODB_dom"/>
</dbReference>
<sequence length="274" mass="29610">MHRLSRRQWLAVIAAGSAAILSETPVAQADPPDSGSWGGIPGLPAIPGLPPLPGLPPPEPRFPRTAIGPGTINALPGAGTTMALTIDDGASSETVGGFIDFARRTGTRLTFFVTAYYPSWTDHRDELRPLVDSGQIQLANHTWNHPALTKLPAGAIADQLNRAKDFLWNTFGVDGAPYYRPPFGYHNDTVDQVAADCGYTVPVMWYGTLSDTSPTISEDMLLDAARQWFRAQAIVIGHANRPTVTGIFDRLLDIVRDRNLSLVTLDDVLIPPGH</sequence>
<dbReference type="GO" id="GO:0016810">
    <property type="term" value="F:hydrolase activity, acting on carbon-nitrogen (but not peptide) bonds"/>
    <property type="evidence" value="ECO:0007669"/>
    <property type="project" value="InterPro"/>
</dbReference>
<dbReference type="InterPro" id="IPR050248">
    <property type="entry name" value="Polysacc_deacetylase_ArnD"/>
</dbReference>
<dbReference type="GO" id="GO:0005975">
    <property type="term" value="P:carbohydrate metabolic process"/>
    <property type="evidence" value="ECO:0007669"/>
    <property type="project" value="InterPro"/>
</dbReference>
<dbReference type="OrthoDB" id="9763050at2"/>
<comment type="caution">
    <text evidence="3">The sequence shown here is derived from an EMBL/GenBank/DDBJ whole genome shotgun (WGS) entry which is preliminary data.</text>
</comment>
<dbReference type="PROSITE" id="PS51318">
    <property type="entry name" value="TAT"/>
    <property type="match status" value="1"/>
</dbReference>
<name>A0A3M2L8I3_9NOCA</name>
<dbReference type="Gene3D" id="3.20.20.370">
    <property type="entry name" value="Glycoside hydrolase/deacetylase"/>
    <property type="match status" value="1"/>
</dbReference>
<gene>
    <name evidence="3" type="ORF">EBN03_05925</name>
</gene>
<feature type="domain" description="NodB homology" evidence="2">
    <location>
        <begin position="80"/>
        <end position="263"/>
    </location>
</feature>
<reference evidence="3 4" key="1">
    <citation type="submission" date="2018-10" db="EMBL/GenBank/DDBJ databases">
        <title>Isolation from cow dung.</title>
        <authorList>
            <person name="Ling L."/>
        </authorList>
    </citation>
    <scope>NUCLEOTIDE SEQUENCE [LARGE SCALE GENOMIC DNA]</scope>
    <source>
        <strain evidence="3 4">NEAU-LL90</strain>
    </source>
</reference>
<organism evidence="3 4">
    <name type="scientific">Nocardia stercoris</name>
    <dbReference type="NCBI Taxonomy" id="2483361"/>
    <lineage>
        <taxon>Bacteria</taxon>
        <taxon>Bacillati</taxon>
        <taxon>Actinomycetota</taxon>
        <taxon>Actinomycetes</taxon>
        <taxon>Mycobacteriales</taxon>
        <taxon>Nocardiaceae</taxon>
        <taxon>Nocardia</taxon>
    </lineage>
</organism>